<dbReference type="AlphaFoldDB" id="A0A7J8BF47"/>
<organism evidence="2 3">
    <name type="scientific">Rousettus aegyptiacus</name>
    <name type="common">Egyptian fruit bat</name>
    <name type="synonym">Pteropus aegyptiacus</name>
    <dbReference type="NCBI Taxonomy" id="9407"/>
    <lineage>
        <taxon>Eukaryota</taxon>
        <taxon>Metazoa</taxon>
        <taxon>Chordata</taxon>
        <taxon>Craniata</taxon>
        <taxon>Vertebrata</taxon>
        <taxon>Euteleostomi</taxon>
        <taxon>Mammalia</taxon>
        <taxon>Eutheria</taxon>
        <taxon>Laurasiatheria</taxon>
        <taxon>Chiroptera</taxon>
        <taxon>Yinpterochiroptera</taxon>
        <taxon>Pteropodoidea</taxon>
        <taxon>Pteropodidae</taxon>
        <taxon>Rousettinae</taxon>
        <taxon>Rousettus</taxon>
    </lineage>
</organism>
<dbReference type="EMBL" id="JACASE010000017">
    <property type="protein sequence ID" value="KAF6397066.1"/>
    <property type="molecule type" value="Genomic_DNA"/>
</dbReference>
<sequence length="125" mass="13459">MSRPGLPGWDAACGWPHSFLASSLSPLAMDSGTQGAQGALTRWGLMGKDDRTLSVFMKLSVGGRNESTTKQAPTQSAQECSRRPAGARPGRADGARAEGFDREPGSVSPWCPWCPWRCQCSIKKY</sequence>
<evidence type="ECO:0000313" key="3">
    <source>
        <dbReference type="Proteomes" id="UP000593571"/>
    </source>
</evidence>
<feature type="compositionally biased region" description="Polar residues" evidence="1">
    <location>
        <begin position="65"/>
        <end position="79"/>
    </location>
</feature>
<gene>
    <name evidence="2" type="ORF">HJG63_009733</name>
</gene>
<feature type="compositionally biased region" description="Basic and acidic residues" evidence="1">
    <location>
        <begin position="90"/>
        <end position="104"/>
    </location>
</feature>
<feature type="region of interest" description="Disordered" evidence="1">
    <location>
        <begin position="62"/>
        <end position="106"/>
    </location>
</feature>
<evidence type="ECO:0000256" key="1">
    <source>
        <dbReference type="SAM" id="MobiDB-lite"/>
    </source>
</evidence>
<proteinExistence type="predicted"/>
<dbReference type="Proteomes" id="UP000593571">
    <property type="component" value="Unassembled WGS sequence"/>
</dbReference>
<comment type="caution">
    <text evidence="2">The sequence shown here is derived from an EMBL/GenBank/DDBJ whole genome shotgun (WGS) entry which is preliminary data.</text>
</comment>
<evidence type="ECO:0000313" key="2">
    <source>
        <dbReference type="EMBL" id="KAF6397066.1"/>
    </source>
</evidence>
<keyword evidence="3" id="KW-1185">Reference proteome</keyword>
<accession>A0A7J8BF47</accession>
<reference evidence="2 3" key="1">
    <citation type="journal article" date="2020" name="Nature">
        <title>Six reference-quality genomes reveal evolution of bat adaptations.</title>
        <authorList>
            <person name="Jebb D."/>
            <person name="Huang Z."/>
            <person name="Pippel M."/>
            <person name="Hughes G.M."/>
            <person name="Lavrichenko K."/>
            <person name="Devanna P."/>
            <person name="Winkler S."/>
            <person name="Jermiin L.S."/>
            <person name="Skirmuntt E.C."/>
            <person name="Katzourakis A."/>
            <person name="Burkitt-Gray L."/>
            <person name="Ray D.A."/>
            <person name="Sullivan K.A.M."/>
            <person name="Roscito J.G."/>
            <person name="Kirilenko B.M."/>
            <person name="Davalos L.M."/>
            <person name="Corthals A.P."/>
            <person name="Power M.L."/>
            <person name="Jones G."/>
            <person name="Ransome R.D."/>
            <person name="Dechmann D.K.N."/>
            <person name="Locatelli A.G."/>
            <person name="Puechmaille S.J."/>
            <person name="Fedrigo O."/>
            <person name="Jarvis E.D."/>
            <person name="Hiller M."/>
            <person name="Vernes S.C."/>
            <person name="Myers E.W."/>
            <person name="Teeling E.C."/>
        </authorList>
    </citation>
    <scope>NUCLEOTIDE SEQUENCE [LARGE SCALE GENOMIC DNA]</scope>
    <source>
        <strain evidence="2">MRouAeg1</strain>
        <tissue evidence="2">Muscle</tissue>
    </source>
</reference>
<name>A0A7J8BF47_ROUAE</name>
<protein>
    <submittedName>
        <fullName evidence="2">Uncharacterized protein</fullName>
    </submittedName>
</protein>